<evidence type="ECO:0000256" key="1">
    <source>
        <dbReference type="SAM" id="MobiDB-lite"/>
    </source>
</evidence>
<dbReference type="OrthoDB" id="3268768at2759"/>
<feature type="compositionally biased region" description="Polar residues" evidence="1">
    <location>
        <begin position="135"/>
        <end position="148"/>
    </location>
</feature>
<evidence type="ECO:0000313" key="4">
    <source>
        <dbReference type="Proteomes" id="UP000297245"/>
    </source>
</evidence>
<feature type="compositionally biased region" description="Acidic residues" evidence="1">
    <location>
        <begin position="471"/>
        <end position="493"/>
    </location>
</feature>
<feature type="domain" description="DUF6532" evidence="2">
    <location>
        <begin position="226"/>
        <end position="418"/>
    </location>
</feature>
<reference evidence="3 4" key="1">
    <citation type="journal article" date="2019" name="Nat. Ecol. Evol.">
        <title>Megaphylogeny resolves global patterns of mushroom evolution.</title>
        <authorList>
            <person name="Varga T."/>
            <person name="Krizsan K."/>
            <person name="Foldi C."/>
            <person name="Dima B."/>
            <person name="Sanchez-Garcia M."/>
            <person name="Sanchez-Ramirez S."/>
            <person name="Szollosi G.J."/>
            <person name="Szarkandi J.G."/>
            <person name="Papp V."/>
            <person name="Albert L."/>
            <person name="Andreopoulos W."/>
            <person name="Angelini C."/>
            <person name="Antonin V."/>
            <person name="Barry K.W."/>
            <person name="Bougher N.L."/>
            <person name="Buchanan P."/>
            <person name="Buyck B."/>
            <person name="Bense V."/>
            <person name="Catcheside P."/>
            <person name="Chovatia M."/>
            <person name="Cooper J."/>
            <person name="Damon W."/>
            <person name="Desjardin D."/>
            <person name="Finy P."/>
            <person name="Geml J."/>
            <person name="Haridas S."/>
            <person name="Hughes K."/>
            <person name="Justo A."/>
            <person name="Karasinski D."/>
            <person name="Kautmanova I."/>
            <person name="Kiss B."/>
            <person name="Kocsube S."/>
            <person name="Kotiranta H."/>
            <person name="LaButti K.M."/>
            <person name="Lechner B.E."/>
            <person name="Liimatainen K."/>
            <person name="Lipzen A."/>
            <person name="Lukacs Z."/>
            <person name="Mihaltcheva S."/>
            <person name="Morgado L.N."/>
            <person name="Niskanen T."/>
            <person name="Noordeloos M.E."/>
            <person name="Ohm R.A."/>
            <person name="Ortiz-Santana B."/>
            <person name="Ovrebo C."/>
            <person name="Racz N."/>
            <person name="Riley R."/>
            <person name="Savchenko A."/>
            <person name="Shiryaev A."/>
            <person name="Soop K."/>
            <person name="Spirin V."/>
            <person name="Szebenyi C."/>
            <person name="Tomsovsky M."/>
            <person name="Tulloss R.E."/>
            <person name="Uehling J."/>
            <person name="Grigoriev I.V."/>
            <person name="Vagvolgyi C."/>
            <person name="Papp T."/>
            <person name="Martin F.M."/>
            <person name="Miettinen O."/>
            <person name="Hibbett D.S."/>
            <person name="Nagy L.G."/>
        </authorList>
    </citation>
    <scope>NUCLEOTIDE SEQUENCE [LARGE SCALE GENOMIC DNA]</scope>
    <source>
        <strain evidence="3 4">CBS 962.96</strain>
    </source>
</reference>
<keyword evidence="4" id="KW-1185">Reference proteome</keyword>
<feature type="region of interest" description="Disordered" evidence="1">
    <location>
        <begin position="127"/>
        <end position="148"/>
    </location>
</feature>
<protein>
    <recommendedName>
        <fullName evidence="2">DUF6532 domain-containing protein</fullName>
    </recommendedName>
</protein>
<feature type="compositionally biased region" description="Acidic residues" evidence="1">
    <location>
        <begin position="51"/>
        <end position="68"/>
    </location>
</feature>
<feature type="compositionally biased region" description="Acidic residues" evidence="1">
    <location>
        <begin position="9"/>
        <end position="24"/>
    </location>
</feature>
<sequence length="493" mass="55263">MGKRNNEAIQEDDSDSSGNDEEVEQTQQPPKRTRRASARTKASKTRLQNNSEDEDFEEPNEHESEEEPGFGNDIQFVPPLAISPMSSIVVPRQTANTQAVHIRRKQNPMQVLSKTPLNAFMSAPMTEDELGHEPGNQQTVTSPQSSLQHLNLTRLRAGQAFSSPVASSSVPVTPTSSTAAAPSGLSTPTTTDPAPESIPLPRLSLASNYTPGNKAKARDYDSEAAYYEAKVIGVDCFPDRAMQIGWTNKAFQDACRTAGKNYECDMRVGKIIRGRGSRVRGEMLTYVRDALISIHDFSSDTSKKAKRQNQKLYDKLSDCMAFAYRDIDNRRGFAENPIFQLILRLACFGKGPESRSVVFSRFFNPVSLETLAFFMTLIRYSLEQYSTGIYIKPGKNDGFTEQQNKGFYKKYLDELQSWTDCNPVFVENFRKRMYSHAREKLGIDPTRVESLITGSIKANMRIELADRTGETDTEDEGNDFEPVAQDDMDQEDD</sequence>
<proteinExistence type="predicted"/>
<dbReference type="Pfam" id="PF20149">
    <property type="entry name" value="DUF6532"/>
    <property type="match status" value="1"/>
</dbReference>
<feature type="region of interest" description="Disordered" evidence="1">
    <location>
        <begin position="1"/>
        <end position="77"/>
    </location>
</feature>
<dbReference type="AlphaFoldDB" id="A0A4S8LXN9"/>
<gene>
    <name evidence="3" type="ORF">K435DRAFT_798934</name>
</gene>
<dbReference type="EMBL" id="ML179224">
    <property type="protein sequence ID" value="THU94434.1"/>
    <property type="molecule type" value="Genomic_DNA"/>
</dbReference>
<feature type="region of interest" description="Disordered" evidence="1">
    <location>
        <begin position="466"/>
        <end position="493"/>
    </location>
</feature>
<name>A0A4S8LXN9_DENBC</name>
<evidence type="ECO:0000313" key="3">
    <source>
        <dbReference type="EMBL" id="THU94434.1"/>
    </source>
</evidence>
<evidence type="ECO:0000259" key="2">
    <source>
        <dbReference type="Pfam" id="PF20149"/>
    </source>
</evidence>
<feature type="compositionally biased region" description="Basic residues" evidence="1">
    <location>
        <begin position="31"/>
        <end position="44"/>
    </location>
</feature>
<accession>A0A4S8LXN9</accession>
<dbReference type="Proteomes" id="UP000297245">
    <property type="component" value="Unassembled WGS sequence"/>
</dbReference>
<organism evidence="3 4">
    <name type="scientific">Dendrothele bispora (strain CBS 962.96)</name>
    <dbReference type="NCBI Taxonomy" id="1314807"/>
    <lineage>
        <taxon>Eukaryota</taxon>
        <taxon>Fungi</taxon>
        <taxon>Dikarya</taxon>
        <taxon>Basidiomycota</taxon>
        <taxon>Agaricomycotina</taxon>
        <taxon>Agaricomycetes</taxon>
        <taxon>Agaricomycetidae</taxon>
        <taxon>Agaricales</taxon>
        <taxon>Agaricales incertae sedis</taxon>
        <taxon>Dendrothele</taxon>
    </lineage>
</organism>
<feature type="region of interest" description="Disordered" evidence="1">
    <location>
        <begin position="164"/>
        <end position="209"/>
    </location>
</feature>
<feature type="compositionally biased region" description="Low complexity" evidence="1">
    <location>
        <begin position="164"/>
        <end position="191"/>
    </location>
</feature>
<dbReference type="InterPro" id="IPR045341">
    <property type="entry name" value="DUF6532"/>
</dbReference>